<feature type="region of interest" description="Disordered" evidence="3">
    <location>
        <begin position="290"/>
        <end position="323"/>
    </location>
</feature>
<keyword evidence="1" id="KW-0547">Nucleotide-binding</keyword>
<protein>
    <submittedName>
        <fullName evidence="5">Oidioi.mRNA.OKI2018_I69.chr2.g8223.t1.cds</fullName>
    </submittedName>
</protein>
<evidence type="ECO:0000259" key="4">
    <source>
        <dbReference type="PROSITE" id="PS51392"/>
    </source>
</evidence>
<reference evidence="5 6" key="1">
    <citation type="submission" date="2021-04" db="EMBL/GenBank/DDBJ databases">
        <authorList>
            <person name="Bliznina A."/>
        </authorList>
    </citation>
    <scope>NUCLEOTIDE SEQUENCE [LARGE SCALE GENOMIC DNA]</scope>
</reference>
<dbReference type="Pfam" id="PF06479">
    <property type="entry name" value="Ribonuc_2-5A"/>
    <property type="match status" value="1"/>
</dbReference>
<feature type="compositionally biased region" description="Basic residues" evidence="3">
    <location>
        <begin position="310"/>
        <end position="323"/>
    </location>
</feature>
<dbReference type="Proteomes" id="UP001158576">
    <property type="component" value="Chromosome 2"/>
</dbReference>
<evidence type="ECO:0000256" key="2">
    <source>
        <dbReference type="ARBA" id="ARBA00022840"/>
    </source>
</evidence>
<feature type="compositionally biased region" description="Basic and acidic residues" evidence="3">
    <location>
        <begin position="290"/>
        <end position="309"/>
    </location>
</feature>
<dbReference type="InterPro" id="IPR010513">
    <property type="entry name" value="KEN_dom"/>
</dbReference>
<proteinExistence type="predicted"/>
<keyword evidence="6" id="KW-1185">Reference proteome</keyword>
<gene>
    <name evidence="5" type="ORF">OKIOD_LOCUS16988</name>
</gene>
<evidence type="ECO:0000313" key="5">
    <source>
        <dbReference type="EMBL" id="CAG5114155.1"/>
    </source>
</evidence>
<dbReference type="InterPro" id="IPR038357">
    <property type="entry name" value="KEN_sf"/>
</dbReference>
<evidence type="ECO:0000256" key="3">
    <source>
        <dbReference type="SAM" id="MobiDB-lite"/>
    </source>
</evidence>
<sequence>MINPLSQWTQFWYEKALAYFPQIQNRMTSIQSSIFWNLLQRIFYNPVITAFELSIRELNAFLAAAVEKLTFDSLTEMSKGEQLSPEAQRFQIIKTILQEYSDIIIGKDLWLSKSVLGNDLYSHLVNPEKVKDMKNRQKQFKQYKKSGPLDLLALIRNFRTHYDQQPLELRQKVFNHKNLDHVAAVQDYYSYFDQKFPGFLLFVYDAASFAKSSALGEFYYNPCTVDILDFDTCYASFAQLFQRHFNHLLDYERFKKLFEQTLKQTKFLSHEIVVNQSWIEDMEDKFEIKEKLPKTGRKMSESSMKERASPMRKQRKNSRNSTY</sequence>
<evidence type="ECO:0000256" key="1">
    <source>
        <dbReference type="ARBA" id="ARBA00022741"/>
    </source>
</evidence>
<organism evidence="5 6">
    <name type="scientific">Oikopleura dioica</name>
    <name type="common">Tunicate</name>
    <dbReference type="NCBI Taxonomy" id="34765"/>
    <lineage>
        <taxon>Eukaryota</taxon>
        <taxon>Metazoa</taxon>
        <taxon>Chordata</taxon>
        <taxon>Tunicata</taxon>
        <taxon>Appendicularia</taxon>
        <taxon>Copelata</taxon>
        <taxon>Oikopleuridae</taxon>
        <taxon>Oikopleura</taxon>
    </lineage>
</organism>
<feature type="domain" description="KEN" evidence="4">
    <location>
        <begin position="67"/>
        <end position="222"/>
    </location>
</feature>
<name>A0ABN7TEW5_OIKDI</name>
<evidence type="ECO:0000313" key="6">
    <source>
        <dbReference type="Proteomes" id="UP001158576"/>
    </source>
</evidence>
<keyword evidence="2" id="KW-0067">ATP-binding</keyword>
<dbReference type="Gene3D" id="1.20.1440.180">
    <property type="entry name" value="KEN domain"/>
    <property type="match status" value="1"/>
</dbReference>
<accession>A0ABN7TEW5</accession>
<dbReference type="PROSITE" id="PS51392">
    <property type="entry name" value="KEN"/>
    <property type="match status" value="1"/>
</dbReference>
<dbReference type="EMBL" id="OU015567">
    <property type="protein sequence ID" value="CAG5114155.1"/>
    <property type="molecule type" value="Genomic_DNA"/>
</dbReference>